<keyword evidence="4 15" id="KW-0813">Transport</keyword>
<evidence type="ECO:0000256" key="10">
    <source>
        <dbReference type="ARBA" id="ARBA00044656"/>
    </source>
</evidence>
<evidence type="ECO:0000256" key="7">
    <source>
        <dbReference type="ARBA" id="ARBA00023136"/>
    </source>
</evidence>
<evidence type="ECO:0000256" key="1">
    <source>
        <dbReference type="ARBA" id="ARBA00004141"/>
    </source>
</evidence>
<keyword evidence="7 17" id="KW-0472">Membrane</keyword>
<dbReference type="GO" id="GO:0022857">
    <property type="term" value="F:transmembrane transporter activity"/>
    <property type="evidence" value="ECO:0007669"/>
    <property type="project" value="InterPro"/>
</dbReference>
<dbReference type="PROSITE" id="PS00217">
    <property type="entry name" value="SUGAR_TRANSPORT_2"/>
    <property type="match status" value="1"/>
</dbReference>
<evidence type="ECO:0000313" key="20">
    <source>
        <dbReference type="Proteomes" id="UP000198406"/>
    </source>
</evidence>
<evidence type="ECO:0000256" key="5">
    <source>
        <dbReference type="ARBA" id="ARBA00022692"/>
    </source>
</evidence>
<evidence type="ECO:0000256" key="12">
    <source>
        <dbReference type="ARBA" id="ARBA00044668"/>
    </source>
</evidence>
<dbReference type="Pfam" id="PF00083">
    <property type="entry name" value="Sugar_tr"/>
    <property type="match status" value="1"/>
</dbReference>
<dbReference type="PANTHER" id="PTHR48020:SF49">
    <property type="entry name" value="SUGAR TRANSPORTER"/>
    <property type="match status" value="1"/>
</dbReference>
<dbReference type="AlphaFoldDB" id="A0A1Z5J673"/>
<reference evidence="19 20" key="1">
    <citation type="journal article" date="2015" name="Plant Cell">
        <title>Oil accumulation by the oleaginous diatom Fistulifera solaris as revealed by the genome and transcriptome.</title>
        <authorList>
            <person name="Tanaka T."/>
            <person name="Maeda Y."/>
            <person name="Veluchamy A."/>
            <person name="Tanaka M."/>
            <person name="Abida H."/>
            <person name="Marechal E."/>
            <person name="Bowler C."/>
            <person name="Muto M."/>
            <person name="Sunaga Y."/>
            <person name="Tanaka M."/>
            <person name="Yoshino T."/>
            <person name="Taniguchi T."/>
            <person name="Fukuda Y."/>
            <person name="Nemoto M."/>
            <person name="Matsumoto M."/>
            <person name="Wong P.S."/>
            <person name="Aburatani S."/>
            <person name="Fujibuchi W."/>
        </authorList>
    </citation>
    <scope>NUCLEOTIDE SEQUENCE [LARGE SCALE GENOMIC DNA]</scope>
    <source>
        <strain evidence="19 20">JPCC DA0580</strain>
    </source>
</reference>
<dbReference type="InterPro" id="IPR050814">
    <property type="entry name" value="Myo-inositol_Transporter"/>
</dbReference>
<gene>
    <name evidence="19" type="ORF">FisN_6Lh122</name>
</gene>
<dbReference type="InterPro" id="IPR036259">
    <property type="entry name" value="MFS_trans_sf"/>
</dbReference>
<evidence type="ECO:0000256" key="9">
    <source>
        <dbReference type="ARBA" id="ARBA00044648"/>
    </source>
</evidence>
<feature type="transmembrane region" description="Helical" evidence="17">
    <location>
        <begin position="438"/>
        <end position="460"/>
    </location>
</feature>
<dbReference type="Proteomes" id="UP000198406">
    <property type="component" value="Unassembled WGS sequence"/>
</dbReference>
<evidence type="ECO:0000256" key="16">
    <source>
        <dbReference type="SAM" id="MobiDB-lite"/>
    </source>
</evidence>
<feature type="transmembrane region" description="Helical" evidence="17">
    <location>
        <begin position="345"/>
        <end position="366"/>
    </location>
</feature>
<evidence type="ECO:0000313" key="19">
    <source>
        <dbReference type="EMBL" id="GAX09494.1"/>
    </source>
</evidence>
<evidence type="ECO:0000256" key="8">
    <source>
        <dbReference type="ARBA" id="ARBA00044637"/>
    </source>
</evidence>
<organism evidence="19 20">
    <name type="scientific">Fistulifera solaris</name>
    <name type="common">Oleaginous diatom</name>
    <dbReference type="NCBI Taxonomy" id="1519565"/>
    <lineage>
        <taxon>Eukaryota</taxon>
        <taxon>Sar</taxon>
        <taxon>Stramenopiles</taxon>
        <taxon>Ochrophyta</taxon>
        <taxon>Bacillariophyta</taxon>
        <taxon>Bacillariophyceae</taxon>
        <taxon>Bacillariophycidae</taxon>
        <taxon>Naviculales</taxon>
        <taxon>Naviculaceae</taxon>
        <taxon>Fistulifera</taxon>
    </lineage>
</organism>
<feature type="domain" description="Major facilitator superfamily (MFS) profile" evidence="18">
    <location>
        <begin position="40"/>
        <end position="464"/>
    </location>
</feature>
<comment type="catalytic activity">
    <reaction evidence="11">
        <text>D-mannose(out) = D-mannose(in)</text>
        <dbReference type="Rhea" id="RHEA:78391"/>
        <dbReference type="ChEBI" id="CHEBI:4208"/>
    </reaction>
    <physiologicalReaction direction="left-to-right" evidence="11">
        <dbReference type="Rhea" id="RHEA:78392"/>
    </physiologicalReaction>
</comment>
<comment type="catalytic activity">
    <reaction evidence="8">
        <text>D-galactose(in) = D-galactose(out)</text>
        <dbReference type="Rhea" id="RHEA:34915"/>
        <dbReference type="ChEBI" id="CHEBI:4139"/>
    </reaction>
    <physiologicalReaction direction="right-to-left" evidence="8">
        <dbReference type="Rhea" id="RHEA:34917"/>
    </physiologicalReaction>
</comment>
<dbReference type="Gene3D" id="1.20.1250.20">
    <property type="entry name" value="MFS general substrate transporter like domains"/>
    <property type="match status" value="1"/>
</dbReference>
<keyword evidence="20" id="KW-1185">Reference proteome</keyword>
<evidence type="ECO:0000256" key="2">
    <source>
        <dbReference type="ARBA" id="ARBA00010992"/>
    </source>
</evidence>
<feature type="transmembrane region" description="Helical" evidence="17">
    <location>
        <begin position="316"/>
        <end position="333"/>
    </location>
</feature>
<evidence type="ECO:0000256" key="14">
    <source>
        <dbReference type="ARBA" id="ARBA00044780"/>
    </source>
</evidence>
<feature type="transmembrane region" description="Helical" evidence="17">
    <location>
        <begin position="372"/>
        <end position="398"/>
    </location>
</feature>
<comment type="catalytic activity">
    <reaction evidence="10">
        <text>D-xylose(out) = D-xylose(in)</text>
        <dbReference type="Rhea" id="RHEA:78427"/>
        <dbReference type="ChEBI" id="CHEBI:53455"/>
    </reaction>
    <physiologicalReaction direction="left-to-right" evidence="10">
        <dbReference type="Rhea" id="RHEA:78428"/>
    </physiologicalReaction>
</comment>
<evidence type="ECO:0000259" key="18">
    <source>
        <dbReference type="PROSITE" id="PS50850"/>
    </source>
</evidence>
<feature type="transmembrane region" description="Helical" evidence="17">
    <location>
        <begin position="410"/>
        <end position="432"/>
    </location>
</feature>
<dbReference type="InParanoid" id="A0A1Z5J673"/>
<evidence type="ECO:0000256" key="11">
    <source>
        <dbReference type="ARBA" id="ARBA00044662"/>
    </source>
</evidence>
<accession>A0A1Z5J673</accession>
<keyword evidence="5 17" id="KW-0812">Transmembrane</keyword>
<feature type="region of interest" description="Disordered" evidence="16">
    <location>
        <begin position="1"/>
        <end position="23"/>
    </location>
</feature>
<dbReference type="OrthoDB" id="6339427at2759"/>
<feature type="transmembrane region" description="Helical" evidence="17">
    <location>
        <begin position="135"/>
        <end position="152"/>
    </location>
</feature>
<comment type="catalytic activity">
    <reaction evidence="13">
        <text>D-fructose(out) = D-fructose(in)</text>
        <dbReference type="Rhea" id="RHEA:60372"/>
        <dbReference type="ChEBI" id="CHEBI:37721"/>
    </reaction>
    <physiologicalReaction direction="left-to-right" evidence="13">
        <dbReference type="Rhea" id="RHEA:60373"/>
    </physiologicalReaction>
</comment>
<comment type="subunit">
    <text evidence="3">Homodimer.</text>
</comment>
<evidence type="ECO:0000256" key="4">
    <source>
        <dbReference type="ARBA" id="ARBA00022448"/>
    </source>
</evidence>
<comment type="similarity">
    <text evidence="2 15">Belongs to the major facilitator superfamily. Sugar transporter (TC 2.A.1.1) family.</text>
</comment>
<comment type="subcellular location">
    <subcellularLocation>
        <location evidence="1">Membrane</location>
        <topology evidence="1">Multi-pass membrane protein</topology>
    </subcellularLocation>
</comment>
<dbReference type="SUPFAM" id="SSF103473">
    <property type="entry name" value="MFS general substrate transporter"/>
    <property type="match status" value="1"/>
</dbReference>
<evidence type="ECO:0000256" key="13">
    <source>
        <dbReference type="ARBA" id="ARBA00044710"/>
    </source>
</evidence>
<dbReference type="InterPro" id="IPR005829">
    <property type="entry name" value="Sugar_transporter_CS"/>
</dbReference>
<dbReference type="EMBL" id="BDSP01000007">
    <property type="protein sequence ID" value="GAX09494.1"/>
    <property type="molecule type" value="Genomic_DNA"/>
</dbReference>
<dbReference type="PRINTS" id="PR00171">
    <property type="entry name" value="SUGRTRNSPORT"/>
</dbReference>
<dbReference type="PROSITE" id="PS50850">
    <property type="entry name" value="MFS"/>
    <property type="match status" value="1"/>
</dbReference>
<name>A0A1Z5J673_FISSO</name>
<feature type="transmembrane region" description="Helical" evidence="17">
    <location>
        <begin position="107"/>
        <end position="129"/>
    </location>
</feature>
<evidence type="ECO:0000256" key="17">
    <source>
        <dbReference type="SAM" id="Phobius"/>
    </source>
</evidence>
<comment type="catalytic activity">
    <reaction evidence="12">
        <text>D-glucosamine(out) = D-glucosamine(in)</text>
        <dbReference type="Rhea" id="RHEA:78423"/>
        <dbReference type="ChEBI" id="CHEBI:58723"/>
    </reaction>
    <physiologicalReaction direction="left-to-right" evidence="12">
        <dbReference type="Rhea" id="RHEA:78424"/>
    </physiologicalReaction>
</comment>
<keyword evidence="6 17" id="KW-1133">Transmembrane helix</keyword>
<sequence>MATLPDDAPSEIPKLSASHEGEHHKDFGGDIQITRSTYLFALCAALNSVNLGYDIGTSTSAGKLVQQDLALTMSQREVFVGSLNLWAMFGALGSNFVTDRYGRRKSFVVAAILFIIGSIIQTMTGSYGLLMFGRVFVGLGVGFGLALDPIYIAEITPAKHRGELVTWSEISLNIGLVLGFSMKLITSNWRLMFLAGVVIPLLMIFLALKVMPESPRWLVANNQEETAKLILQRIYPENFDVDAVVNDIKDALQREQATEQAVGWGVVLHPTPAFKRMLLVGVGLPIAQQIVGVEAIQYYLVDIIEDAGFDSSVKESLVLILIGIFKAFFVVIGGKLFDRRGRKPLLLVSLSGVALSLLIIALAYVIDSKASKGLVIVAIIAYMTFFSIGIGPGAWLLASEVFATCIRAKAMSLATIGNRAAAFFMSSTFLSLANAMGWGTFFLFLMAICMMVIAFTYFFVPETKGRSLEDMTVYFAELTGDKSVLEAEVKIHKAVEMVGREEEPRPKPSSSEVL</sequence>
<dbReference type="GO" id="GO:0016020">
    <property type="term" value="C:membrane"/>
    <property type="evidence" value="ECO:0007669"/>
    <property type="project" value="UniProtKB-SubCell"/>
</dbReference>
<protein>
    <recommendedName>
        <fullName evidence="14">Hexose transporter 1</fullName>
    </recommendedName>
</protein>
<feature type="transmembrane region" description="Helical" evidence="17">
    <location>
        <begin position="191"/>
        <end position="208"/>
    </location>
</feature>
<evidence type="ECO:0000256" key="6">
    <source>
        <dbReference type="ARBA" id="ARBA00022989"/>
    </source>
</evidence>
<dbReference type="InterPro" id="IPR003663">
    <property type="entry name" value="Sugar/inositol_transpt"/>
</dbReference>
<evidence type="ECO:0000256" key="15">
    <source>
        <dbReference type="RuleBase" id="RU003346"/>
    </source>
</evidence>
<dbReference type="NCBIfam" id="TIGR00879">
    <property type="entry name" value="SP"/>
    <property type="match status" value="1"/>
</dbReference>
<feature type="transmembrane region" description="Helical" evidence="17">
    <location>
        <begin position="164"/>
        <end position="185"/>
    </location>
</feature>
<feature type="transmembrane region" description="Helical" evidence="17">
    <location>
        <begin position="78"/>
        <end position="98"/>
    </location>
</feature>
<comment type="catalytic activity">
    <reaction evidence="9">
        <text>D-glucose(out) = D-glucose(in)</text>
        <dbReference type="Rhea" id="RHEA:60376"/>
        <dbReference type="ChEBI" id="CHEBI:4167"/>
    </reaction>
    <physiologicalReaction direction="left-to-right" evidence="9">
        <dbReference type="Rhea" id="RHEA:60377"/>
    </physiologicalReaction>
</comment>
<dbReference type="PANTHER" id="PTHR48020">
    <property type="entry name" value="PROTON MYO-INOSITOL COTRANSPORTER"/>
    <property type="match status" value="1"/>
</dbReference>
<comment type="caution">
    <text evidence="19">The sequence shown here is derived from an EMBL/GenBank/DDBJ whole genome shotgun (WGS) entry which is preliminary data.</text>
</comment>
<proteinExistence type="inferred from homology"/>
<feature type="transmembrane region" description="Helical" evidence="17">
    <location>
        <begin position="278"/>
        <end position="301"/>
    </location>
</feature>
<dbReference type="InterPro" id="IPR005828">
    <property type="entry name" value="MFS_sugar_transport-like"/>
</dbReference>
<evidence type="ECO:0000256" key="3">
    <source>
        <dbReference type="ARBA" id="ARBA00011738"/>
    </source>
</evidence>
<dbReference type="InterPro" id="IPR020846">
    <property type="entry name" value="MFS_dom"/>
</dbReference>